<keyword evidence="1" id="KW-0732">Signal</keyword>
<dbReference type="PANTHER" id="PTHR11412">
    <property type="entry name" value="MACROGLOBULIN / COMPLEMENT"/>
    <property type="match status" value="1"/>
</dbReference>
<dbReference type="Proteomes" id="UP001163046">
    <property type="component" value="Unassembled WGS sequence"/>
</dbReference>
<accession>A0A9X0CUE2</accession>
<dbReference type="SMART" id="SM01361">
    <property type="entry name" value="A2M_recep"/>
    <property type="match status" value="1"/>
</dbReference>
<evidence type="ECO:0000313" key="5">
    <source>
        <dbReference type="Proteomes" id="UP001163046"/>
    </source>
</evidence>
<proteinExistence type="predicted"/>
<dbReference type="SUPFAM" id="SSF48239">
    <property type="entry name" value="Terpenoid cyclases/Protein prenyltransferases"/>
    <property type="match status" value="1"/>
</dbReference>
<gene>
    <name evidence="4" type="ORF">OS493_004916</name>
</gene>
<dbReference type="Gene3D" id="2.60.40.690">
    <property type="entry name" value="Alpha-macroglobulin, receptor-binding domain"/>
    <property type="match status" value="1"/>
</dbReference>
<dbReference type="EMBL" id="MU826827">
    <property type="protein sequence ID" value="KAJ7374578.1"/>
    <property type="molecule type" value="Genomic_DNA"/>
</dbReference>
<comment type="caution">
    <text evidence="4">The sequence shown here is derived from an EMBL/GenBank/DDBJ whole genome shotgun (WGS) entry which is preliminary data.</text>
</comment>
<feature type="domain" description="Alpha-macroglobulin receptor-binding" evidence="3">
    <location>
        <begin position="298"/>
        <end position="388"/>
    </location>
</feature>
<evidence type="ECO:0000256" key="1">
    <source>
        <dbReference type="ARBA" id="ARBA00022729"/>
    </source>
</evidence>
<keyword evidence="5" id="KW-1185">Reference proteome</keyword>
<organism evidence="4 5">
    <name type="scientific">Desmophyllum pertusum</name>
    <dbReference type="NCBI Taxonomy" id="174260"/>
    <lineage>
        <taxon>Eukaryota</taxon>
        <taxon>Metazoa</taxon>
        <taxon>Cnidaria</taxon>
        <taxon>Anthozoa</taxon>
        <taxon>Hexacorallia</taxon>
        <taxon>Scleractinia</taxon>
        <taxon>Caryophylliina</taxon>
        <taxon>Caryophylliidae</taxon>
        <taxon>Desmophyllum</taxon>
    </lineage>
</organism>
<evidence type="ECO:0000259" key="3">
    <source>
        <dbReference type="SMART" id="SM01361"/>
    </source>
</evidence>
<evidence type="ECO:0000256" key="2">
    <source>
        <dbReference type="ARBA" id="ARBA00022966"/>
    </source>
</evidence>
<protein>
    <recommendedName>
        <fullName evidence="3">Alpha-macroglobulin receptor-binding domain-containing protein</fullName>
    </recommendedName>
</protein>
<dbReference type="Pfam" id="PF07677">
    <property type="entry name" value="A2M_recep"/>
    <property type="match status" value="1"/>
</dbReference>
<name>A0A9X0CUE2_9CNID</name>
<keyword evidence="2" id="KW-0882">Thioester bond</keyword>
<dbReference type="InterPro" id="IPR036595">
    <property type="entry name" value="A-macroglobulin_rcpt-bd_sf"/>
</dbReference>
<sequence>MARQTNKDGSFQKVGKVHSSGLKGGQTGVISLTAYVLVALAEANSKDQGVINAKNGAITFLEGKVQAMSSDIKDAYTLAITAYALSLVGSAKKMTALAELRKMASEKDGLIYWQEKPDVSKANDNPWWRPYYRPRTADIEITAYALLAYSLNKDISVGLPISRWLSQQRNSLGGYSSTQDTVIGLQALSEFAELIYTPDIDFTVELTSTVDPNFRKTITVNQQNSLVLQLVEIPNVAGSLTVSAKGRGIGMLQIGVNYNVDKAPEEASFDFLLDVIKETKFEVEVKACSMWTGNEQNSGMAVMDVGIPSGFELDWDSVEKIMSDKSLNLKRVESPDRKVLFYFDEIPAARMVCVTVKFQRAYDVGKPQPSSASVYSYYEPVNRAAALYAVDSLKDQGVCRVCPDCVNCEVRDQPTVKPKKSSAPILRTAVGSGGIMLLSLMLSAALKWY</sequence>
<dbReference type="OrthoDB" id="5985200at2759"/>
<dbReference type="SUPFAM" id="SSF49410">
    <property type="entry name" value="Alpha-macroglobulin receptor domain"/>
    <property type="match status" value="1"/>
</dbReference>
<dbReference type="InterPro" id="IPR011626">
    <property type="entry name" value="Alpha-macroglobulin_TED"/>
</dbReference>
<dbReference type="InterPro" id="IPR009048">
    <property type="entry name" value="A-macroglobulin_rcpt-bd"/>
</dbReference>
<dbReference type="GO" id="GO:0005615">
    <property type="term" value="C:extracellular space"/>
    <property type="evidence" value="ECO:0007669"/>
    <property type="project" value="InterPro"/>
</dbReference>
<evidence type="ECO:0000313" key="4">
    <source>
        <dbReference type="EMBL" id="KAJ7374578.1"/>
    </source>
</evidence>
<dbReference type="Gene3D" id="1.50.10.20">
    <property type="match status" value="1"/>
</dbReference>
<dbReference type="PANTHER" id="PTHR11412:SF136">
    <property type="entry name" value="CD109 ANTIGEN"/>
    <property type="match status" value="1"/>
</dbReference>
<reference evidence="4" key="1">
    <citation type="submission" date="2023-01" db="EMBL/GenBank/DDBJ databases">
        <title>Genome assembly of the deep-sea coral Lophelia pertusa.</title>
        <authorList>
            <person name="Herrera S."/>
            <person name="Cordes E."/>
        </authorList>
    </citation>
    <scope>NUCLEOTIDE SEQUENCE</scope>
    <source>
        <strain evidence="4">USNM1676648</strain>
        <tissue evidence="4">Polyp</tissue>
    </source>
</reference>
<dbReference type="AlphaFoldDB" id="A0A9X0CUE2"/>
<dbReference type="InterPro" id="IPR050473">
    <property type="entry name" value="A2M/Complement_sys"/>
</dbReference>
<dbReference type="InterPro" id="IPR008930">
    <property type="entry name" value="Terpenoid_cyclase/PrenylTrfase"/>
</dbReference>
<dbReference type="Pfam" id="PF07678">
    <property type="entry name" value="TED_complement"/>
    <property type="match status" value="1"/>
</dbReference>